<evidence type="ECO:0000313" key="3">
    <source>
        <dbReference type="Proteomes" id="UP000019666"/>
    </source>
</evidence>
<evidence type="ECO:0000256" key="1">
    <source>
        <dbReference type="SAM" id="MobiDB-lite"/>
    </source>
</evidence>
<dbReference type="EMBL" id="AOSK01000021">
    <property type="protein sequence ID" value="EYD77833.1"/>
    <property type="molecule type" value="Genomic_DNA"/>
</dbReference>
<name>A0A017HUJ1_9RHOB</name>
<feature type="region of interest" description="Disordered" evidence="1">
    <location>
        <begin position="1"/>
        <end position="32"/>
    </location>
</feature>
<dbReference type="AlphaFoldDB" id="A0A017HUJ1"/>
<proteinExistence type="predicted"/>
<keyword evidence="3" id="KW-1185">Reference proteome</keyword>
<accession>A0A017HUJ1</accession>
<gene>
    <name evidence="2" type="ORF">Rumeso_00560</name>
</gene>
<protein>
    <submittedName>
        <fullName evidence="2">Uncharacterized protein</fullName>
    </submittedName>
</protein>
<comment type="caution">
    <text evidence="2">The sequence shown here is derived from an EMBL/GenBank/DDBJ whole genome shotgun (WGS) entry which is preliminary data.</text>
</comment>
<dbReference type="Proteomes" id="UP000019666">
    <property type="component" value="Unassembled WGS sequence"/>
</dbReference>
<organism evidence="2 3">
    <name type="scientific">Rubellimicrobium mesophilum DSM 19309</name>
    <dbReference type="NCBI Taxonomy" id="442562"/>
    <lineage>
        <taxon>Bacteria</taxon>
        <taxon>Pseudomonadati</taxon>
        <taxon>Pseudomonadota</taxon>
        <taxon>Alphaproteobacteria</taxon>
        <taxon>Rhodobacterales</taxon>
        <taxon>Roseobacteraceae</taxon>
        <taxon>Rubellimicrobium</taxon>
    </lineage>
</organism>
<reference evidence="2 3" key="1">
    <citation type="submission" date="2013-02" db="EMBL/GenBank/DDBJ databases">
        <authorList>
            <person name="Fiebig A."/>
            <person name="Goeker M."/>
            <person name="Klenk H.-P.P."/>
        </authorList>
    </citation>
    <scope>NUCLEOTIDE SEQUENCE [LARGE SCALE GENOMIC DNA]</scope>
    <source>
        <strain evidence="2 3">DSM 19309</strain>
    </source>
</reference>
<sequence>MSLGPEDAGTASGGLLCPQGYGMRQPTDRGPSRLRHIIAAP</sequence>
<dbReference type="HOGENOM" id="CLU_3276117_0_0_5"/>
<evidence type="ECO:0000313" key="2">
    <source>
        <dbReference type="EMBL" id="EYD77833.1"/>
    </source>
</evidence>